<comment type="caution">
    <text evidence="2">The sequence shown here is derived from an EMBL/GenBank/DDBJ whole genome shotgun (WGS) entry which is preliminary data.</text>
</comment>
<dbReference type="AlphaFoldDB" id="A0A2T0A0E3"/>
<feature type="compositionally biased region" description="Basic and acidic residues" evidence="1">
    <location>
        <begin position="249"/>
        <end position="296"/>
    </location>
</feature>
<feature type="region of interest" description="Disordered" evidence="1">
    <location>
        <begin position="454"/>
        <end position="489"/>
    </location>
</feature>
<sequence>MAASKATSGPSKPNGTRDSRSPSPDFDPVAFQASLDDAVNETRALVDSWLPKDLGPEWTSAFAAKKGADGLQSLKDRARPPRLGLGAQPASQNKQLAEDRKLKQRLMGKSRMSIGDDGSEVKATLSAGKGVEGDLDDDEEDEEDSRAKTVGKGKGKAGATGYTNPFVIPAKKNAATPARATPSKTAGPSSSSSSKSKLFNDPSPVKPAPSTSTTTAKPLVAATSFYGPSTSAPAANGQPLSKNQRKKLREREKQAQRKRQLEEESRKEAEGEAAGERPPKRAKVEVDGAKDERDVAADGEADASMASADPPTPSKEAVAATGGGDTPSKKKRRKKKKKSGAADGAGGGNAAPLLNLAPLAHTAGPAKAFPRPRRLLLVEPCQLASTARPFVPLISRPLLRYFLLSLTRVLAGIPRSRFSRTHEPSRSSPCAVETVGQPSSLLCSYGMLPLRLSPKSQSARHEEDEQERAGSASQEQWETMPMTPQPEPPLDWKRPVLMAGLFLLALLAYASWTSEATVKSAVKTGHELVVPSRAEENVDVCSGPAGCRFLVPIAIGEQESRAQLHLIQLAHLSVVLDRTLVLPRAYSSRFSSCGQQSFDFFYSVPPFLQAVESAGGYAVVQRDFEKWLEAQDERRTAQRVRLQVEGQYGATSTEGRLELDPNAAEGQSCLPEEKLDFDGRERLWAVEPLHGTNSSVVGSLVNLDRGISSDVLLMDYNLRTSLVHSKTPIDIDAAFRYQHEWQDLASRVLEAAGPAVGVHWRTESIEPPTLESCGGGLVDALLALKASNPTLESVYFATDYPLETLSDAPSNAGHEGRLDEDDEPVAHSDTLTTFLTPAHREAMSSFLHTFQTLAAPHGLKLSTYRSLIHSLSSSLPPSLASWASNPAAPAIVSQLVLRQTDYFLAGLPDTRRTKAEGKTACAKNSNWTNRVVRARSRTWEEQEGPEPRELRNIVGRWKSDGSVE</sequence>
<evidence type="ECO:0000256" key="1">
    <source>
        <dbReference type="SAM" id="MobiDB-lite"/>
    </source>
</evidence>
<feature type="compositionally biased region" description="Basic residues" evidence="1">
    <location>
        <begin position="329"/>
        <end position="339"/>
    </location>
</feature>
<dbReference type="EMBL" id="LCTV02000012">
    <property type="protein sequence ID" value="PRQ71477.1"/>
    <property type="molecule type" value="Genomic_DNA"/>
</dbReference>
<dbReference type="OrthoDB" id="2020419at2759"/>
<reference evidence="2 3" key="1">
    <citation type="journal article" date="2018" name="Elife">
        <title>Functional genomics of lipid metabolism in the oleaginous yeast Rhodosporidium toruloides.</title>
        <authorList>
            <person name="Coradetti S.T."/>
            <person name="Pinel D."/>
            <person name="Geiselman G."/>
            <person name="Ito M."/>
            <person name="Mondo S."/>
            <person name="Reilly M.C."/>
            <person name="Cheng Y.F."/>
            <person name="Bauer S."/>
            <person name="Grigoriev I."/>
            <person name="Gladden J.M."/>
            <person name="Simmons B.A."/>
            <person name="Brem R."/>
            <person name="Arkin A.P."/>
            <person name="Skerker J.M."/>
        </authorList>
    </citation>
    <scope>NUCLEOTIDE SEQUENCE [LARGE SCALE GENOMIC DNA]</scope>
    <source>
        <strain evidence="2 3">NBRC 0880</strain>
    </source>
</reference>
<feature type="compositionally biased region" description="Low complexity" evidence="1">
    <location>
        <begin position="208"/>
        <end position="218"/>
    </location>
</feature>
<feature type="compositionally biased region" description="Polar residues" evidence="1">
    <location>
        <begin position="1"/>
        <end position="14"/>
    </location>
</feature>
<organism evidence="2 3">
    <name type="scientific">Rhodotorula toruloides</name>
    <name type="common">Yeast</name>
    <name type="synonym">Rhodosporidium toruloides</name>
    <dbReference type="NCBI Taxonomy" id="5286"/>
    <lineage>
        <taxon>Eukaryota</taxon>
        <taxon>Fungi</taxon>
        <taxon>Dikarya</taxon>
        <taxon>Basidiomycota</taxon>
        <taxon>Pucciniomycotina</taxon>
        <taxon>Microbotryomycetes</taxon>
        <taxon>Sporidiobolales</taxon>
        <taxon>Sporidiobolaceae</taxon>
        <taxon>Rhodotorula</taxon>
    </lineage>
</organism>
<protein>
    <submittedName>
        <fullName evidence="2">Proteophosphoglycan 5</fullName>
    </submittedName>
</protein>
<proteinExistence type="predicted"/>
<evidence type="ECO:0000313" key="3">
    <source>
        <dbReference type="Proteomes" id="UP000239560"/>
    </source>
</evidence>
<dbReference type="Proteomes" id="UP000239560">
    <property type="component" value="Unassembled WGS sequence"/>
</dbReference>
<feature type="region of interest" description="Disordered" evidence="1">
    <location>
        <begin position="1"/>
        <end position="29"/>
    </location>
</feature>
<evidence type="ECO:0000313" key="2">
    <source>
        <dbReference type="EMBL" id="PRQ71477.1"/>
    </source>
</evidence>
<accession>A0A2T0A0E3</accession>
<name>A0A2T0A0E3_RHOTO</name>
<feature type="compositionally biased region" description="Acidic residues" evidence="1">
    <location>
        <begin position="133"/>
        <end position="144"/>
    </location>
</feature>
<feature type="compositionally biased region" description="Polar residues" evidence="1">
    <location>
        <begin position="226"/>
        <end position="242"/>
    </location>
</feature>
<feature type="region of interest" description="Disordered" evidence="1">
    <location>
        <begin position="71"/>
        <end position="350"/>
    </location>
</feature>
<gene>
    <name evidence="2" type="ORF">AAT19DRAFT_10335</name>
</gene>